<sequence length="206" mass="23756">MKSRLAMNLHRELSQVAVNVSPVSSSEKEIDRVNENQKDDTFNTLFRRYNQLVRSKYWFVDVSSDPSETTPLPLLCNQYTFPILIVDDNPDIVFLMKMVFDRITPTITATFLPNGNELIDTLQKAPVLPRIILLDLFMEPSNGFEILNKIRTHAIYKHLPIVIFTASVNEDDRRKALALGADEFLIKPYTFNQTLATINLLVERWL</sequence>
<dbReference type="PANTHER" id="PTHR44591:SF3">
    <property type="entry name" value="RESPONSE REGULATORY DOMAIN-CONTAINING PROTEIN"/>
    <property type="match status" value="1"/>
</dbReference>
<evidence type="ECO:0000256" key="1">
    <source>
        <dbReference type="ARBA" id="ARBA00022553"/>
    </source>
</evidence>
<evidence type="ECO:0000256" key="2">
    <source>
        <dbReference type="PROSITE-ProRule" id="PRU00169"/>
    </source>
</evidence>
<dbReference type="PANTHER" id="PTHR44591">
    <property type="entry name" value="STRESS RESPONSE REGULATOR PROTEIN 1"/>
    <property type="match status" value="1"/>
</dbReference>
<dbReference type="InterPro" id="IPR050595">
    <property type="entry name" value="Bact_response_regulator"/>
</dbReference>
<dbReference type="RefSeq" id="WP_186740050.1">
    <property type="nucleotide sequence ID" value="NZ_VFIA01000036.1"/>
</dbReference>
<dbReference type="Pfam" id="PF00072">
    <property type="entry name" value="Response_reg"/>
    <property type="match status" value="1"/>
</dbReference>
<keyword evidence="5" id="KW-1185">Reference proteome</keyword>
<keyword evidence="1 2" id="KW-0597">Phosphoprotein</keyword>
<dbReference type="InterPro" id="IPR011006">
    <property type="entry name" value="CheY-like_superfamily"/>
</dbReference>
<name>A0ABR6WDF7_9BACT</name>
<organism evidence="4 5">
    <name type="scientific">Spirosoma utsteinense</name>
    <dbReference type="NCBI Taxonomy" id="2585773"/>
    <lineage>
        <taxon>Bacteria</taxon>
        <taxon>Pseudomonadati</taxon>
        <taxon>Bacteroidota</taxon>
        <taxon>Cytophagia</taxon>
        <taxon>Cytophagales</taxon>
        <taxon>Cytophagaceae</taxon>
        <taxon>Spirosoma</taxon>
    </lineage>
</organism>
<dbReference type="SUPFAM" id="SSF52172">
    <property type="entry name" value="CheY-like"/>
    <property type="match status" value="1"/>
</dbReference>
<feature type="modified residue" description="4-aspartylphosphate" evidence="2">
    <location>
        <position position="135"/>
    </location>
</feature>
<evidence type="ECO:0000259" key="3">
    <source>
        <dbReference type="PROSITE" id="PS50110"/>
    </source>
</evidence>
<dbReference type="Gene3D" id="3.40.50.2300">
    <property type="match status" value="1"/>
</dbReference>
<dbReference type="Proteomes" id="UP000700732">
    <property type="component" value="Unassembled WGS sequence"/>
</dbReference>
<dbReference type="PROSITE" id="PS50110">
    <property type="entry name" value="RESPONSE_REGULATORY"/>
    <property type="match status" value="1"/>
</dbReference>
<reference evidence="4 5" key="1">
    <citation type="submission" date="2019-06" db="EMBL/GenBank/DDBJ databases">
        <title>Spirosoma utsteinense sp. nov. isolated from Antarctic ice-free soils.</title>
        <authorList>
            <person name="Tahon G."/>
        </authorList>
    </citation>
    <scope>NUCLEOTIDE SEQUENCE [LARGE SCALE GENOMIC DNA]</scope>
    <source>
        <strain evidence="4 5">LMG 31447</strain>
    </source>
</reference>
<evidence type="ECO:0000313" key="5">
    <source>
        <dbReference type="Proteomes" id="UP000700732"/>
    </source>
</evidence>
<gene>
    <name evidence="4" type="ORF">FH603_4562</name>
</gene>
<protein>
    <submittedName>
        <fullName evidence="4">CheY-like chemotaxis protein</fullName>
    </submittedName>
</protein>
<dbReference type="EMBL" id="VFIA01000036">
    <property type="protein sequence ID" value="MBC3794035.1"/>
    <property type="molecule type" value="Genomic_DNA"/>
</dbReference>
<dbReference type="SMART" id="SM00448">
    <property type="entry name" value="REC"/>
    <property type="match status" value="1"/>
</dbReference>
<proteinExistence type="predicted"/>
<feature type="domain" description="Response regulatory" evidence="3">
    <location>
        <begin position="82"/>
        <end position="202"/>
    </location>
</feature>
<dbReference type="InterPro" id="IPR001789">
    <property type="entry name" value="Sig_transdc_resp-reg_receiver"/>
</dbReference>
<accession>A0ABR6WDF7</accession>
<comment type="caution">
    <text evidence="4">The sequence shown here is derived from an EMBL/GenBank/DDBJ whole genome shotgun (WGS) entry which is preliminary data.</text>
</comment>
<evidence type="ECO:0000313" key="4">
    <source>
        <dbReference type="EMBL" id="MBC3794035.1"/>
    </source>
</evidence>